<feature type="chain" id="PRO_5026809481" evidence="1">
    <location>
        <begin position="19"/>
        <end position="127"/>
    </location>
</feature>
<evidence type="ECO:0000313" key="2">
    <source>
        <dbReference type="EMBL" id="TKW61083.1"/>
    </source>
</evidence>
<comment type="caution">
    <text evidence="2">The sequence shown here is derived from an EMBL/GenBank/DDBJ whole genome shotgun (WGS) entry which is preliminary data.</text>
</comment>
<evidence type="ECO:0000313" key="3">
    <source>
        <dbReference type="Proteomes" id="UP000320948"/>
    </source>
</evidence>
<keyword evidence="1" id="KW-0732">Signal</keyword>
<dbReference type="EMBL" id="VAFM01000001">
    <property type="protein sequence ID" value="TKW61083.1"/>
    <property type="molecule type" value="Genomic_DNA"/>
</dbReference>
<gene>
    <name evidence="2" type="ORF">DI628_00175</name>
</gene>
<feature type="signal peptide" evidence="1">
    <location>
        <begin position="1"/>
        <end position="18"/>
    </location>
</feature>
<sequence length="127" mass="13934">MKLALGMLALLFVGTAHAEGTVLYPSKKLGGYQVQISTLDAKKSWISIQIMDRFGRMVAPGSIPLRAEYAARDVPFTALPLEAKGSDMVGHVPVPEEQPYTLRLQLKSGNTIFNPRFFINRATKTGN</sequence>
<dbReference type="Proteomes" id="UP000320948">
    <property type="component" value="Unassembled WGS sequence"/>
</dbReference>
<name>A0A6N4R160_BLAVI</name>
<organism evidence="2 3">
    <name type="scientific">Blastochloris viridis</name>
    <name type="common">Rhodopseudomonas viridis</name>
    <dbReference type="NCBI Taxonomy" id="1079"/>
    <lineage>
        <taxon>Bacteria</taxon>
        <taxon>Pseudomonadati</taxon>
        <taxon>Pseudomonadota</taxon>
        <taxon>Alphaproteobacteria</taxon>
        <taxon>Hyphomicrobiales</taxon>
        <taxon>Blastochloridaceae</taxon>
        <taxon>Blastochloris</taxon>
    </lineage>
</organism>
<reference evidence="2 3" key="1">
    <citation type="journal article" date="2017" name="Nat. Commun.">
        <title>In situ click chemistry generation of cyclooxygenase-2 inhibitors.</title>
        <authorList>
            <person name="Bhardwaj A."/>
            <person name="Kaur J."/>
            <person name="Wuest M."/>
            <person name="Wuest F."/>
        </authorList>
    </citation>
    <scope>NUCLEOTIDE SEQUENCE [LARGE SCALE GENOMIC DNA]</scope>
    <source>
        <strain evidence="2">S2_018_000_R2_106</strain>
    </source>
</reference>
<proteinExistence type="predicted"/>
<protein>
    <submittedName>
        <fullName evidence="2">Uncharacterized protein</fullName>
    </submittedName>
</protein>
<dbReference type="AlphaFoldDB" id="A0A6N4R160"/>
<accession>A0A6N4R160</accession>
<evidence type="ECO:0000256" key="1">
    <source>
        <dbReference type="SAM" id="SignalP"/>
    </source>
</evidence>